<dbReference type="InterPro" id="IPR001874">
    <property type="entry name" value="DHquinase_II"/>
</dbReference>
<dbReference type="HAMAP" id="MF_00169">
    <property type="entry name" value="AroQ"/>
    <property type="match status" value="1"/>
</dbReference>
<evidence type="ECO:0000313" key="3">
    <source>
        <dbReference type="EMBL" id="SVD24485.1"/>
    </source>
</evidence>
<dbReference type="SUPFAM" id="SSF52304">
    <property type="entry name" value="Type II 3-dehydroquinate dehydratase"/>
    <property type="match status" value="1"/>
</dbReference>
<evidence type="ECO:0000256" key="1">
    <source>
        <dbReference type="ARBA" id="ARBA00012060"/>
    </source>
</evidence>
<accession>A0A382TRV7</accession>
<dbReference type="GO" id="GO:0003855">
    <property type="term" value="F:3-dehydroquinate dehydratase activity"/>
    <property type="evidence" value="ECO:0007669"/>
    <property type="project" value="UniProtKB-EC"/>
</dbReference>
<dbReference type="CDD" id="cd00466">
    <property type="entry name" value="DHQase_II"/>
    <property type="match status" value="1"/>
</dbReference>
<organism evidence="3">
    <name type="scientific">marine metagenome</name>
    <dbReference type="NCBI Taxonomy" id="408172"/>
    <lineage>
        <taxon>unclassified sequences</taxon>
        <taxon>metagenomes</taxon>
        <taxon>ecological metagenomes</taxon>
    </lineage>
</organism>
<dbReference type="GO" id="GO:0019631">
    <property type="term" value="P:quinate catabolic process"/>
    <property type="evidence" value="ECO:0007669"/>
    <property type="project" value="TreeGrafter"/>
</dbReference>
<dbReference type="AlphaFoldDB" id="A0A382TRV7"/>
<reference evidence="3" key="1">
    <citation type="submission" date="2018-05" db="EMBL/GenBank/DDBJ databases">
        <authorList>
            <person name="Lanie J.A."/>
            <person name="Ng W.-L."/>
            <person name="Kazmierczak K.M."/>
            <person name="Andrzejewski T.M."/>
            <person name="Davidsen T.M."/>
            <person name="Wayne K.J."/>
            <person name="Tettelin H."/>
            <person name="Glass J.I."/>
            <person name="Rusch D."/>
            <person name="Podicherti R."/>
            <person name="Tsui H.-C.T."/>
            <person name="Winkler M.E."/>
        </authorList>
    </citation>
    <scope>NUCLEOTIDE SEQUENCE</scope>
</reference>
<protein>
    <recommendedName>
        <fullName evidence="1">3-dehydroquinate dehydratase</fullName>
        <ecNumber evidence="1">4.2.1.10</ecNumber>
    </recommendedName>
</protein>
<dbReference type="InterPro" id="IPR036441">
    <property type="entry name" value="DHquinase_II_sf"/>
</dbReference>
<name>A0A382TRV7_9ZZZZ</name>
<evidence type="ECO:0000256" key="2">
    <source>
        <dbReference type="ARBA" id="ARBA00023239"/>
    </source>
</evidence>
<sequence>KILLIQGANLTYLGKREPHIYGTTTAAELDVHLHAHAGEHDYELDIFYTNIEGEAIDRIYVAAESGVDGLVMNPAGFSYAGHALRDCLKGAALPYVEVHISNIETRGIHCVLSDVAVGMITGFGLHGYVMGLEAMLYLLSEGQD</sequence>
<dbReference type="PANTHER" id="PTHR21272:SF3">
    <property type="entry name" value="CATABOLIC 3-DEHYDROQUINASE"/>
    <property type="match status" value="1"/>
</dbReference>
<gene>
    <name evidence="3" type="ORF">METZ01_LOCUS377339</name>
</gene>
<proteinExistence type="inferred from homology"/>
<dbReference type="PANTHER" id="PTHR21272">
    <property type="entry name" value="CATABOLIC 3-DEHYDROQUINASE"/>
    <property type="match status" value="1"/>
</dbReference>
<dbReference type="NCBIfam" id="NF003807">
    <property type="entry name" value="PRK05395.1-4"/>
    <property type="match status" value="1"/>
</dbReference>
<feature type="non-terminal residue" evidence="3">
    <location>
        <position position="1"/>
    </location>
</feature>
<dbReference type="PIRSF" id="PIRSF001399">
    <property type="entry name" value="DHquinase_II"/>
    <property type="match status" value="1"/>
</dbReference>
<dbReference type="Gene3D" id="3.40.50.9100">
    <property type="entry name" value="Dehydroquinase, class II"/>
    <property type="match status" value="1"/>
</dbReference>
<keyword evidence="2" id="KW-0456">Lyase</keyword>
<dbReference type="Pfam" id="PF01220">
    <property type="entry name" value="DHquinase_II"/>
    <property type="match status" value="1"/>
</dbReference>
<dbReference type="EMBL" id="UINC01138503">
    <property type="protein sequence ID" value="SVD24485.1"/>
    <property type="molecule type" value="Genomic_DNA"/>
</dbReference>
<dbReference type="EC" id="4.2.1.10" evidence="1"/>